<dbReference type="RefSeq" id="WP_181357054.1">
    <property type="nucleotide sequence ID" value="NZ_BTRJ01000002.1"/>
</dbReference>
<name>A0ABQ6Q7L6_9GAMM</name>
<comment type="caution">
    <text evidence="1">The sequence shown here is derived from an EMBL/GenBank/DDBJ whole genome shotgun (WGS) entry which is preliminary data.</text>
</comment>
<proteinExistence type="predicted"/>
<evidence type="ECO:0000313" key="2">
    <source>
        <dbReference type="Proteomes" id="UP001306668"/>
    </source>
</evidence>
<protein>
    <submittedName>
        <fullName evidence="1">Uncharacterized protein</fullName>
    </submittedName>
</protein>
<sequence>MFIPQELLATLRCYFVTDDGSLPEVELAYREAAGTADAFAYLFACGARVAGSGSVQLWHRAEDRGQPFMGPGDARSVIQDEVEPFHVGLADIACGGVLLPELGVLVMRHGLTFDYRMGASWGQREVQAFLLLLHQLQRQGGVMTVPWWGEEGQHRFETALAAVEMS</sequence>
<keyword evidence="2" id="KW-1185">Reference proteome</keyword>
<dbReference type="EMBL" id="BTRJ01000002">
    <property type="protein sequence ID" value="GMR26114.1"/>
    <property type="molecule type" value="Genomic_DNA"/>
</dbReference>
<reference evidence="2" key="1">
    <citation type="submission" date="2023-07" db="EMBL/GenBank/DDBJ databases">
        <title>Genome sequence of Stenotrophomonas sp. Alg010 isolated from Sargassum waste.</title>
        <authorList>
            <person name="Mohapatra"/>
            <person name="B.R."/>
        </authorList>
    </citation>
    <scope>NUCLEOTIDE SEQUENCE [LARGE SCALE GENOMIC DNA]</scope>
    <source>
        <strain evidence="2">Alg010</strain>
    </source>
</reference>
<evidence type="ECO:0000313" key="1">
    <source>
        <dbReference type="EMBL" id="GMR26114.1"/>
    </source>
</evidence>
<organism evidence="1 2">
    <name type="scientific">Stenotrophomonas sepilia</name>
    <dbReference type="NCBI Taxonomy" id="2860290"/>
    <lineage>
        <taxon>Bacteria</taxon>
        <taxon>Pseudomonadati</taxon>
        <taxon>Pseudomonadota</taxon>
        <taxon>Gammaproteobacteria</taxon>
        <taxon>Lysobacterales</taxon>
        <taxon>Lysobacteraceae</taxon>
        <taxon>Stenotrophomonas</taxon>
        <taxon>Stenotrophomonas maltophilia group</taxon>
    </lineage>
</organism>
<accession>A0ABQ6Q7L6</accession>
<dbReference type="Proteomes" id="UP001306668">
    <property type="component" value="Unassembled WGS sequence"/>
</dbReference>
<gene>
    <name evidence="1" type="ORF">STENOSP10_03330</name>
</gene>